<dbReference type="Pfam" id="PF12802">
    <property type="entry name" value="MarR_2"/>
    <property type="match status" value="1"/>
</dbReference>
<accession>D0WI00</accession>
<dbReference type="PANTHER" id="PTHR42756">
    <property type="entry name" value="TRANSCRIPTIONAL REGULATOR, MARR"/>
    <property type="match status" value="1"/>
</dbReference>
<proteinExistence type="predicted"/>
<dbReference type="InterPro" id="IPR000835">
    <property type="entry name" value="HTH_MarR-typ"/>
</dbReference>
<dbReference type="PROSITE" id="PS50995">
    <property type="entry name" value="HTH_MARR_2"/>
    <property type="match status" value="1"/>
</dbReference>
<dbReference type="PRINTS" id="PR00598">
    <property type="entry name" value="HTHMARR"/>
</dbReference>
<evidence type="ECO:0000256" key="3">
    <source>
        <dbReference type="ARBA" id="ARBA00023163"/>
    </source>
</evidence>
<sequence length="197" mass="21907">MTVRAFPALRAQRARAATSIGRAGNEMEPRTAEQEHRALVNDLLTSTFNSIMSIEERSIELRLTAGLTMSELHTLVAVGMYDKTPVTVVAQRLSVTAATVTAAVNRLVRKGYVERVPSQEDRRKVLLHLTKSGRKAVRAHDLFHARMIDSILDGMDADEEAALLRSVRRIKEFFDKENEMLRTAPAAHRVDAADVAC</sequence>
<dbReference type="AlphaFoldDB" id="D0WI00"/>
<evidence type="ECO:0000259" key="4">
    <source>
        <dbReference type="PROSITE" id="PS50995"/>
    </source>
</evidence>
<dbReference type="SMART" id="SM00347">
    <property type="entry name" value="HTH_MARR"/>
    <property type="match status" value="1"/>
</dbReference>
<dbReference type="SUPFAM" id="SSF46785">
    <property type="entry name" value="Winged helix' DNA-binding domain"/>
    <property type="match status" value="1"/>
</dbReference>
<protein>
    <submittedName>
        <fullName evidence="5">Transcriptional regulator, MarR family</fullName>
    </submittedName>
</protein>
<dbReference type="STRING" id="649764.HMPREF0762_01472"/>
<dbReference type="GO" id="GO:0003677">
    <property type="term" value="F:DNA binding"/>
    <property type="evidence" value="ECO:0007669"/>
    <property type="project" value="UniProtKB-KW"/>
</dbReference>
<dbReference type="Proteomes" id="UP000006001">
    <property type="component" value="Unassembled WGS sequence"/>
</dbReference>
<dbReference type="PANTHER" id="PTHR42756:SF1">
    <property type="entry name" value="TRANSCRIPTIONAL REPRESSOR OF EMRAB OPERON"/>
    <property type="match status" value="1"/>
</dbReference>
<evidence type="ECO:0000313" key="5">
    <source>
        <dbReference type="EMBL" id="EEZ60667.1"/>
    </source>
</evidence>
<organism evidence="5 6">
    <name type="scientific">Slackia exigua (strain ATCC 700122 / DSM 15923 / CIP 105133 / JCM 11022 / KCTC 5966 / S-7)</name>
    <dbReference type="NCBI Taxonomy" id="649764"/>
    <lineage>
        <taxon>Bacteria</taxon>
        <taxon>Bacillati</taxon>
        <taxon>Actinomycetota</taxon>
        <taxon>Coriobacteriia</taxon>
        <taxon>Eggerthellales</taxon>
        <taxon>Eggerthellaceae</taxon>
        <taxon>Slackia</taxon>
    </lineage>
</organism>
<evidence type="ECO:0000313" key="6">
    <source>
        <dbReference type="Proteomes" id="UP000006001"/>
    </source>
</evidence>
<dbReference type="EMBL" id="ACUX02000016">
    <property type="protein sequence ID" value="EEZ60667.1"/>
    <property type="molecule type" value="Genomic_DNA"/>
</dbReference>
<keyword evidence="1" id="KW-0805">Transcription regulation</keyword>
<evidence type="ECO:0000256" key="1">
    <source>
        <dbReference type="ARBA" id="ARBA00023015"/>
    </source>
</evidence>
<evidence type="ECO:0000256" key="2">
    <source>
        <dbReference type="ARBA" id="ARBA00023125"/>
    </source>
</evidence>
<keyword evidence="2" id="KW-0238">DNA-binding</keyword>
<reference evidence="5" key="1">
    <citation type="submission" date="2009-10" db="EMBL/GenBank/DDBJ databases">
        <authorList>
            <person name="Weinstock G."/>
            <person name="Sodergren E."/>
            <person name="Clifton S."/>
            <person name="Fulton L."/>
            <person name="Fulton B."/>
            <person name="Courtney L."/>
            <person name="Fronick C."/>
            <person name="Harrison M."/>
            <person name="Strong C."/>
            <person name="Farmer C."/>
            <person name="Delahaunty K."/>
            <person name="Markovic C."/>
            <person name="Hall O."/>
            <person name="Minx P."/>
            <person name="Tomlinson C."/>
            <person name="Mitreva M."/>
            <person name="Nelson J."/>
            <person name="Hou S."/>
            <person name="Wollam A."/>
            <person name="Pepin K.H."/>
            <person name="Johnson M."/>
            <person name="Bhonagiri V."/>
            <person name="Nash W.E."/>
            <person name="Warren W."/>
            <person name="Chinwalla A."/>
            <person name="Mardis E.R."/>
            <person name="Wilson R.K."/>
        </authorList>
    </citation>
    <scope>NUCLEOTIDE SEQUENCE [LARGE SCALE GENOMIC DNA]</scope>
    <source>
        <strain evidence="5">ATCC 700122</strain>
    </source>
</reference>
<dbReference type="Gene3D" id="1.10.10.10">
    <property type="entry name" value="Winged helix-like DNA-binding domain superfamily/Winged helix DNA-binding domain"/>
    <property type="match status" value="1"/>
</dbReference>
<dbReference type="eggNOG" id="COG1846">
    <property type="taxonomic scope" value="Bacteria"/>
</dbReference>
<dbReference type="HOGENOM" id="CLU_083287_11_1_11"/>
<name>D0WI00_SLAES</name>
<feature type="domain" description="HTH marR-type" evidence="4">
    <location>
        <begin position="40"/>
        <end position="172"/>
    </location>
</feature>
<keyword evidence="6" id="KW-1185">Reference proteome</keyword>
<keyword evidence="3" id="KW-0804">Transcription</keyword>
<dbReference type="InterPro" id="IPR036388">
    <property type="entry name" value="WH-like_DNA-bd_sf"/>
</dbReference>
<comment type="caution">
    <text evidence="5">The sequence shown here is derived from an EMBL/GenBank/DDBJ whole genome shotgun (WGS) entry which is preliminary data.</text>
</comment>
<dbReference type="GO" id="GO:0003700">
    <property type="term" value="F:DNA-binding transcription factor activity"/>
    <property type="evidence" value="ECO:0007669"/>
    <property type="project" value="InterPro"/>
</dbReference>
<gene>
    <name evidence="5" type="ORF">HMPREF0762_01472</name>
</gene>
<dbReference type="InterPro" id="IPR036390">
    <property type="entry name" value="WH_DNA-bd_sf"/>
</dbReference>